<dbReference type="OrthoDB" id="7597064at2759"/>
<dbReference type="EMBL" id="CAJDYZ010006527">
    <property type="protein sequence ID" value="CAD1473461.1"/>
    <property type="molecule type" value="Genomic_DNA"/>
</dbReference>
<feature type="non-terminal residue" evidence="2">
    <location>
        <position position="136"/>
    </location>
</feature>
<evidence type="ECO:0000313" key="2">
    <source>
        <dbReference type="EMBL" id="CAD1473461.1"/>
    </source>
</evidence>
<accession>A0A6V7H2X7</accession>
<gene>
    <name evidence="2" type="ORF">MHI_LOCUS378725</name>
</gene>
<feature type="transmembrane region" description="Helical" evidence="1">
    <location>
        <begin position="23"/>
        <end position="42"/>
    </location>
</feature>
<dbReference type="AlphaFoldDB" id="A0A6V7H2X7"/>
<feature type="non-terminal residue" evidence="2">
    <location>
        <position position="1"/>
    </location>
</feature>
<reference evidence="2" key="1">
    <citation type="submission" date="2020-07" db="EMBL/GenBank/DDBJ databases">
        <authorList>
            <person name="Nazaruddin N."/>
        </authorList>
    </citation>
    <scope>NUCLEOTIDE SEQUENCE</scope>
</reference>
<dbReference type="Gene3D" id="1.20.1070.10">
    <property type="entry name" value="Rhodopsin 7-helix transmembrane proteins"/>
    <property type="match status" value="1"/>
</dbReference>
<name>A0A6V7H2X7_9HYME</name>
<keyword evidence="1" id="KW-1133">Transmembrane helix</keyword>
<keyword evidence="3" id="KW-1185">Reference proteome</keyword>
<dbReference type="Proteomes" id="UP000752696">
    <property type="component" value="Unassembled WGS sequence"/>
</dbReference>
<protein>
    <recommendedName>
        <fullName evidence="4">G-protein coupled receptors family 1 profile domain-containing protein</fullName>
    </recommendedName>
</protein>
<evidence type="ECO:0000313" key="3">
    <source>
        <dbReference type="Proteomes" id="UP000752696"/>
    </source>
</evidence>
<sequence>NVVIIGSTLCPRLRPLPATPTNVFLGGLATADLLLILFCIPVKITVIQCILTNLHAPLHCKPVHAGLFRSYARLVYRNKRQFSYNLARWFIKQRAFDKSVNASYSIFPLRVSFCWKWVSRIKLQGRGITENHLFDY</sequence>
<comment type="caution">
    <text evidence="2">The sequence shown here is derived from an EMBL/GenBank/DDBJ whole genome shotgun (WGS) entry which is preliminary data.</text>
</comment>
<keyword evidence="1" id="KW-0472">Membrane</keyword>
<organism evidence="2 3">
    <name type="scientific">Heterotrigona itama</name>
    <dbReference type="NCBI Taxonomy" id="395501"/>
    <lineage>
        <taxon>Eukaryota</taxon>
        <taxon>Metazoa</taxon>
        <taxon>Ecdysozoa</taxon>
        <taxon>Arthropoda</taxon>
        <taxon>Hexapoda</taxon>
        <taxon>Insecta</taxon>
        <taxon>Pterygota</taxon>
        <taxon>Neoptera</taxon>
        <taxon>Endopterygota</taxon>
        <taxon>Hymenoptera</taxon>
        <taxon>Apocrita</taxon>
        <taxon>Aculeata</taxon>
        <taxon>Apoidea</taxon>
        <taxon>Anthophila</taxon>
        <taxon>Apidae</taxon>
        <taxon>Heterotrigona</taxon>
    </lineage>
</organism>
<evidence type="ECO:0000256" key="1">
    <source>
        <dbReference type="SAM" id="Phobius"/>
    </source>
</evidence>
<proteinExistence type="predicted"/>
<evidence type="ECO:0008006" key="4">
    <source>
        <dbReference type="Google" id="ProtNLM"/>
    </source>
</evidence>
<keyword evidence="1" id="KW-0812">Transmembrane</keyword>